<feature type="transmembrane region" description="Helical" evidence="6">
    <location>
        <begin position="293"/>
        <end position="314"/>
    </location>
</feature>
<gene>
    <name evidence="7" type="ORF">F7231_15915</name>
</gene>
<accession>A0ABX0QHF5</accession>
<dbReference type="PANTHER" id="PTHR30250:SF11">
    <property type="entry name" value="O-ANTIGEN TRANSPORTER-RELATED"/>
    <property type="match status" value="1"/>
</dbReference>
<reference evidence="8" key="2">
    <citation type="submission" date="2023-07" db="EMBL/GenBank/DDBJ databases">
        <authorList>
            <person name="Jung D.-H."/>
        </authorList>
    </citation>
    <scope>NUCLEOTIDE SEQUENCE [LARGE SCALE GENOMIC DNA]</scope>
    <source>
        <strain evidence="8">JA-25</strain>
    </source>
</reference>
<feature type="transmembrane region" description="Helical" evidence="6">
    <location>
        <begin position="66"/>
        <end position="90"/>
    </location>
</feature>
<dbReference type="EMBL" id="WAEL01000005">
    <property type="protein sequence ID" value="NID11659.1"/>
    <property type="molecule type" value="Genomic_DNA"/>
</dbReference>
<dbReference type="Proteomes" id="UP000606008">
    <property type="component" value="Unassembled WGS sequence"/>
</dbReference>
<evidence type="ECO:0000256" key="5">
    <source>
        <dbReference type="ARBA" id="ARBA00023136"/>
    </source>
</evidence>
<name>A0ABX0QHF5_9BACT</name>
<feature type="transmembrane region" description="Helical" evidence="6">
    <location>
        <begin position="32"/>
        <end position="54"/>
    </location>
</feature>
<keyword evidence="5 6" id="KW-0472">Membrane</keyword>
<keyword evidence="3 6" id="KW-0812">Transmembrane</keyword>
<keyword evidence="2" id="KW-1003">Cell membrane</keyword>
<proteinExistence type="predicted"/>
<evidence type="ECO:0000256" key="3">
    <source>
        <dbReference type="ARBA" id="ARBA00022692"/>
    </source>
</evidence>
<organism evidence="7 8">
    <name type="scientific">Fibrivirga algicola</name>
    <dbReference type="NCBI Taxonomy" id="2950420"/>
    <lineage>
        <taxon>Bacteria</taxon>
        <taxon>Pseudomonadati</taxon>
        <taxon>Bacteroidota</taxon>
        <taxon>Cytophagia</taxon>
        <taxon>Cytophagales</taxon>
        <taxon>Spirosomataceae</taxon>
        <taxon>Fibrivirga</taxon>
    </lineage>
</organism>
<evidence type="ECO:0000256" key="1">
    <source>
        <dbReference type="ARBA" id="ARBA00004651"/>
    </source>
</evidence>
<keyword evidence="8" id="KW-1185">Reference proteome</keyword>
<evidence type="ECO:0000256" key="4">
    <source>
        <dbReference type="ARBA" id="ARBA00022989"/>
    </source>
</evidence>
<dbReference type="InterPro" id="IPR002797">
    <property type="entry name" value="Polysacc_synth"/>
</dbReference>
<evidence type="ECO:0000256" key="2">
    <source>
        <dbReference type="ARBA" id="ARBA00022475"/>
    </source>
</evidence>
<feature type="transmembrane region" description="Helical" evidence="6">
    <location>
        <begin position="111"/>
        <end position="133"/>
    </location>
</feature>
<comment type="caution">
    <text evidence="7">The sequence shown here is derived from an EMBL/GenBank/DDBJ whole genome shotgun (WGS) entry which is preliminary data.</text>
</comment>
<dbReference type="Pfam" id="PF01943">
    <property type="entry name" value="Polysacc_synt"/>
    <property type="match status" value="1"/>
</dbReference>
<feature type="transmembrane region" description="Helical" evidence="6">
    <location>
        <begin position="405"/>
        <end position="423"/>
    </location>
</feature>
<dbReference type="PANTHER" id="PTHR30250">
    <property type="entry name" value="PST FAMILY PREDICTED COLANIC ACID TRANSPORTER"/>
    <property type="match status" value="1"/>
</dbReference>
<feature type="transmembrane region" description="Helical" evidence="6">
    <location>
        <begin position="211"/>
        <end position="233"/>
    </location>
</feature>
<feature type="transmembrane region" description="Helical" evidence="6">
    <location>
        <begin position="373"/>
        <end position="393"/>
    </location>
</feature>
<dbReference type="InterPro" id="IPR050833">
    <property type="entry name" value="Poly_Biosynth_Transport"/>
</dbReference>
<feature type="transmembrane region" description="Helical" evidence="6">
    <location>
        <begin position="335"/>
        <end position="353"/>
    </location>
</feature>
<evidence type="ECO:0000313" key="8">
    <source>
        <dbReference type="Proteomes" id="UP000606008"/>
    </source>
</evidence>
<feature type="transmembrane region" description="Helical" evidence="6">
    <location>
        <begin position="153"/>
        <end position="174"/>
    </location>
</feature>
<feature type="transmembrane region" description="Helical" evidence="6">
    <location>
        <begin position="254"/>
        <end position="273"/>
    </location>
</feature>
<feature type="transmembrane region" description="Helical" evidence="6">
    <location>
        <begin position="429"/>
        <end position="450"/>
    </location>
</feature>
<feature type="transmembrane region" description="Helical" evidence="6">
    <location>
        <begin position="186"/>
        <end position="205"/>
    </location>
</feature>
<evidence type="ECO:0000256" key="6">
    <source>
        <dbReference type="SAM" id="Phobius"/>
    </source>
</evidence>
<keyword evidence="4 6" id="KW-1133">Transmembrane helix</keyword>
<evidence type="ECO:0000313" key="7">
    <source>
        <dbReference type="EMBL" id="NID11659.1"/>
    </source>
</evidence>
<reference evidence="8" key="1">
    <citation type="submission" date="2019-09" db="EMBL/GenBank/DDBJ databases">
        <authorList>
            <person name="Jung D.-H."/>
        </authorList>
    </citation>
    <scope>NUCLEOTIDE SEQUENCE [LARGE SCALE GENOMIC DNA]</scope>
    <source>
        <strain evidence="8">JA-25</strain>
    </source>
</reference>
<protein>
    <submittedName>
        <fullName evidence="7">Oligosaccharide flippase family protein</fullName>
    </submittedName>
</protein>
<sequence>MPIVARDMKPLIKILGTRYSKMFSSNVRKKKFIFSAASSFGLKGIGMLVGFLNLPLIYNAIGSERYGMMLSITSIAAVINFADLGLGFGLQNRVPRLLKEDRSILQRTISSTFYFLAFSSILVFFLFCILTFNINWQQILNIHSKDAINEVEISVYLFAFILCLSVPFSIVQKIQIGFQEGYNTNLWVSGGNLFGLFALFILYKFEINTPLVILAVFGTNTIFIIVNFIHYFLFKRRDLFPSISEANIGLIKSVIAESFSFFWVQLLALLLFASNSALIVYYNSPEMVTEFNIAYKLLILVMVPIESSAPYITPVLNEAALEGDSNWVKKSITKGLYITIIVSLICSLLIYLFGNYIIKLWIGSSAILEQGTIIAMAFYIILFSGVGCILSYIMLSSKFIKQKTIIYTIAVILTLIVKVFSIKNYGVEGAVWSTTVPMFLFYIIPCLVLLKKKNMIT</sequence>
<dbReference type="RefSeq" id="WP_166692606.1">
    <property type="nucleotide sequence ID" value="NZ_WAEL01000005.1"/>
</dbReference>
<comment type="subcellular location">
    <subcellularLocation>
        <location evidence="1">Cell membrane</location>
        <topology evidence="1">Multi-pass membrane protein</topology>
    </subcellularLocation>
</comment>